<organism evidence="2 3">
    <name type="scientific">Pseudomonas edaphica</name>
    <dbReference type="NCBI Taxonomy" id="2006980"/>
    <lineage>
        <taxon>Bacteria</taxon>
        <taxon>Pseudomonadati</taxon>
        <taxon>Pseudomonadota</taxon>
        <taxon>Gammaproteobacteria</taxon>
        <taxon>Pseudomonadales</taxon>
        <taxon>Pseudomonadaceae</taxon>
        <taxon>Pseudomonas</taxon>
    </lineage>
</organism>
<evidence type="ECO:0000313" key="3">
    <source>
        <dbReference type="Proteomes" id="UP000590218"/>
    </source>
</evidence>
<keyword evidence="1" id="KW-1133">Transmembrane helix</keyword>
<gene>
    <name evidence="2" type="ORF">HX795_21795</name>
</gene>
<protein>
    <submittedName>
        <fullName evidence="2">Uncharacterized protein</fullName>
    </submittedName>
</protein>
<feature type="transmembrane region" description="Helical" evidence="1">
    <location>
        <begin position="61"/>
        <end position="80"/>
    </location>
</feature>
<evidence type="ECO:0000256" key="1">
    <source>
        <dbReference type="SAM" id="Phobius"/>
    </source>
</evidence>
<comment type="caution">
    <text evidence="2">The sequence shown here is derived from an EMBL/GenBank/DDBJ whole genome shotgun (WGS) entry which is preliminary data.</text>
</comment>
<dbReference type="Proteomes" id="UP000590218">
    <property type="component" value="Unassembled WGS sequence"/>
</dbReference>
<sequence length="82" mass="8278">MTTVYETNRSPFRVSWSSVLAGSAIALVTYLVLSVLGTAIGASAVNPMEAGNPLSGFGTGAGIWLFVSTLVAVGLGAFVAGR</sequence>
<evidence type="ECO:0000313" key="2">
    <source>
        <dbReference type="EMBL" id="NWE84745.1"/>
    </source>
</evidence>
<proteinExistence type="predicted"/>
<dbReference type="AlphaFoldDB" id="A0A7Y8KEA6"/>
<name>A0A7Y8KEA6_9PSED</name>
<feature type="transmembrane region" description="Helical" evidence="1">
    <location>
        <begin position="19"/>
        <end position="41"/>
    </location>
</feature>
<keyword evidence="1" id="KW-0812">Transmembrane</keyword>
<dbReference type="EMBL" id="JACARL010000132">
    <property type="protein sequence ID" value="NWE84745.1"/>
    <property type="molecule type" value="Genomic_DNA"/>
</dbReference>
<keyword evidence="1" id="KW-0472">Membrane</keyword>
<feature type="non-terminal residue" evidence="2">
    <location>
        <position position="82"/>
    </location>
</feature>
<reference evidence="2 3" key="1">
    <citation type="submission" date="2020-04" db="EMBL/GenBank/DDBJ databases">
        <title>Molecular characterization of pseudomonads from Agaricus bisporus reveal novel blotch 2 pathogens in Western Europe.</title>
        <authorList>
            <person name="Taparia T."/>
            <person name="Krijger M."/>
            <person name="Haynes E."/>
            <person name="Elpinstone J.G."/>
            <person name="Noble R."/>
            <person name="Van Der Wolf J."/>
        </authorList>
    </citation>
    <scope>NUCLEOTIDE SEQUENCE [LARGE SCALE GENOMIC DNA]</scope>
    <source>
        <strain evidence="2 3">K6002</strain>
    </source>
</reference>
<accession>A0A7Y8KEA6</accession>